<evidence type="ECO:0000259" key="1">
    <source>
        <dbReference type="Pfam" id="PF13276"/>
    </source>
</evidence>
<sequence>MRCEFLKAHRGEFGPIRKACEILRVSRSEYYDYIKRGKSNAQIEREALEGFVAERFEAHKGRYGYRRINRELRKDGIVVSEKRVLNVMRKLGLQAKGATRKHRRARAVEAGDPRVNLVNRIFDVSVN</sequence>
<dbReference type="RefSeq" id="WP_326454993.1">
    <property type="nucleotide sequence ID" value="NZ_JAYMFH010000014.1"/>
</dbReference>
<protein>
    <submittedName>
        <fullName evidence="2">IS3 family transposase</fullName>
    </submittedName>
</protein>
<accession>A0ABU6J078</accession>
<keyword evidence="3" id="KW-1185">Reference proteome</keyword>
<organism evidence="2 3">
    <name type="scientific">Adlercreutzia shanghongiae</name>
    <dbReference type="NCBI Taxonomy" id="3111773"/>
    <lineage>
        <taxon>Bacteria</taxon>
        <taxon>Bacillati</taxon>
        <taxon>Actinomycetota</taxon>
        <taxon>Coriobacteriia</taxon>
        <taxon>Eggerthellales</taxon>
        <taxon>Eggerthellaceae</taxon>
        <taxon>Adlercreutzia</taxon>
    </lineage>
</organism>
<evidence type="ECO:0000313" key="3">
    <source>
        <dbReference type="Proteomes" id="UP001343724"/>
    </source>
</evidence>
<proteinExistence type="predicted"/>
<gene>
    <name evidence="2" type="ORF">VJ920_09515</name>
</gene>
<dbReference type="PANTHER" id="PTHR46889:SF4">
    <property type="entry name" value="TRANSPOSASE INSO FOR INSERTION SEQUENCE ELEMENT IS911B-RELATED"/>
    <property type="match status" value="1"/>
</dbReference>
<evidence type="ECO:0000313" key="2">
    <source>
        <dbReference type="EMBL" id="MEC4295549.1"/>
    </source>
</evidence>
<dbReference type="Pfam" id="PF13276">
    <property type="entry name" value="HTH_21"/>
    <property type="match status" value="1"/>
</dbReference>
<feature type="domain" description="HTH-like" evidence="1">
    <location>
        <begin position="46"/>
        <end position="96"/>
    </location>
</feature>
<dbReference type="InterPro" id="IPR025948">
    <property type="entry name" value="HTH-like_dom"/>
</dbReference>
<dbReference type="EMBL" id="JAYMFH010000014">
    <property type="protein sequence ID" value="MEC4295549.1"/>
    <property type="molecule type" value="Genomic_DNA"/>
</dbReference>
<dbReference type="Proteomes" id="UP001343724">
    <property type="component" value="Unassembled WGS sequence"/>
</dbReference>
<comment type="caution">
    <text evidence="2">The sequence shown here is derived from an EMBL/GenBank/DDBJ whole genome shotgun (WGS) entry which is preliminary data.</text>
</comment>
<name>A0ABU6J078_9ACTN</name>
<reference evidence="2 3" key="1">
    <citation type="submission" date="2024-01" db="EMBL/GenBank/DDBJ databases">
        <title>novel species in genus Adlercreutzia.</title>
        <authorList>
            <person name="Liu X."/>
        </authorList>
    </citation>
    <scope>NUCLEOTIDE SEQUENCE [LARGE SCALE GENOMIC DNA]</scope>
    <source>
        <strain evidence="2 3">R22</strain>
    </source>
</reference>
<dbReference type="InterPro" id="IPR050900">
    <property type="entry name" value="Transposase_IS3/IS150/IS904"/>
</dbReference>
<dbReference type="PANTHER" id="PTHR46889">
    <property type="entry name" value="TRANSPOSASE INSF FOR INSERTION SEQUENCE IS3B-RELATED"/>
    <property type="match status" value="1"/>
</dbReference>